<keyword evidence="1" id="KW-0325">Glycoprotein</keyword>
<gene>
    <name evidence="5" type="primary">LOC113210630</name>
</gene>
<dbReference type="Pfam" id="PF00135">
    <property type="entry name" value="COesterase"/>
    <property type="match status" value="1"/>
</dbReference>
<reference evidence="5" key="1">
    <citation type="submission" date="2025-08" db="UniProtKB">
        <authorList>
            <consortium name="RefSeq"/>
        </authorList>
    </citation>
    <scope>IDENTIFICATION</scope>
    <source>
        <tissue evidence="5">Whole organism</tissue>
    </source>
</reference>
<dbReference type="InterPro" id="IPR029058">
    <property type="entry name" value="AB_hydrolase_fold"/>
</dbReference>
<feature type="transmembrane region" description="Helical" evidence="2">
    <location>
        <begin position="9"/>
        <end position="30"/>
    </location>
</feature>
<proteinExistence type="predicted"/>
<evidence type="ECO:0000256" key="2">
    <source>
        <dbReference type="SAM" id="Phobius"/>
    </source>
</evidence>
<accession>A0A9C6X5D9</accession>
<dbReference type="Gene3D" id="3.40.50.1820">
    <property type="entry name" value="alpha/beta hydrolase"/>
    <property type="match status" value="1"/>
</dbReference>
<name>A0A9C6X5D9_FRAOC</name>
<dbReference type="SUPFAM" id="SSF53474">
    <property type="entry name" value="alpha/beta-Hydrolases"/>
    <property type="match status" value="1"/>
</dbReference>
<dbReference type="RefSeq" id="XP_052129394.1">
    <property type="nucleotide sequence ID" value="XM_052273434.1"/>
</dbReference>
<keyword evidence="2" id="KW-1133">Transmembrane helix</keyword>
<feature type="domain" description="Carboxylesterase type B" evidence="3">
    <location>
        <begin position="52"/>
        <end position="100"/>
    </location>
</feature>
<evidence type="ECO:0000256" key="1">
    <source>
        <dbReference type="ARBA" id="ARBA00023180"/>
    </source>
</evidence>
<dbReference type="AlphaFoldDB" id="A0A9C6X5D9"/>
<dbReference type="GeneID" id="113210630"/>
<protein>
    <submittedName>
        <fullName evidence="5">Uncharacterized protein LOC113210630 isoform X2</fullName>
    </submittedName>
</protein>
<keyword evidence="2" id="KW-0472">Membrane</keyword>
<keyword evidence="2" id="KW-0812">Transmembrane</keyword>
<dbReference type="InterPro" id="IPR002018">
    <property type="entry name" value="CarbesteraseB"/>
</dbReference>
<dbReference type="Proteomes" id="UP000504606">
    <property type="component" value="Unplaced"/>
</dbReference>
<evidence type="ECO:0000259" key="3">
    <source>
        <dbReference type="Pfam" id="PF00135"/>
    </source>
</evidence>
<evidence type="ECO:0000313" key="5">
    <source>
        <dbReference type="RefSeq" id="XP_052129394.1"/>
    </source>
</evidence>
<organism evidence="4 5">
    <name type="scientific">Frankliniella occidentalis</name>
    <name type="common">Western flower thrips</name>
    <name type="synonym">Euthrips occidentalis</name>
    <dbReference type="NCBI Taxonomy" id="133901"/>
    <lineage>
        <taxon>Eukaryota</taxon>
        <taxon>Metazoa</taxon>
        <taxon>Ecdysozoa</taxon>
        <taxon>Arthropoda</taxon>
        <taxon>Hexapoda</taxon>
        <taxon>Insecta</taxon>
        <taxon>Pterygota</taxon>
        <taxon>Neoptera</taxon>
        <taxon>Paraneoptera</taxon>
        <taxon>Thysanoptera</taxon>
        <taxon>Terebrantia</taxon>
        <taxon>Thripoidea</taxon>
        <taxon>Thripidae</taxon>
        <taxon>Frankliniella</taxon>
    </lineage>
</organism>
<keyword evidence="4" id="KW-1185">Reference proteome</keyword>
<sequence>MWDSKKGRVAVGCGVMVAVSVLVGLVIYYASKDPYCKCEDLNRDRPPFVCPDPVITVEEGSLVGSCKPDITGNGKQYAAFFGVPYAKPPVGELRFKSCLQEQTFWLRGAVAFVGSNTTTLGHHIAYAHPRNNVWEMYDDLSGTVQINS</sequence>
<evidence type="ECO:0000313" key="4">
    <source>
        <dbReference type="Proteomes" id="UP000504606"/>
    </source>
</evidence>